<evidence type="ECO:0000313" key="2">
    <source>
        <dbReference type="Proteomes" id="UP000805193"/>
    </source>
</evidence>
<dbReference type="Proteomes" id="UP000805193">
    <property type="component" value="Unassembled WGS sequence"/>
</dbReference>
<protein>
    <submittedName>
        <fullName evidence="1">Uncharacterized protein</fullName>
    </submittedName>
</protein>
<comment type="caution">
    <text evidence="1">The sequence shown here is derived from an EMBL/GenBank/DDBJ whole genome shotgun (WGS) entry which is preliminary data.</text>
</comment>
<sequence length="107" mass="12421">GPTRILRSGSRKLRSYFEILDEGVEYFLDSRRVGVENHHLTPPRLFLFWILDKPAPRARVRLFQIRGSTRHRLFLMIQLCPAQKHLPAAQHLRRNPSKAARVSAVIA</sequence>
<accession>A0AC60PVR6</accession>
<keyword evidence="2" id="KW-1185">Reference proteome</keyword>
<organism evidence="1 2">
    <name type="scientific">Ixodes persulcatus</name>
    <name type="common">Taiga tick</name>
    <dbReference type="NCBI Taxonomy" id="34615"/>
    <lineage>
        <taxon>Eukaryota</taxon>
        <taxon>Metazoa</taxon>
        <taxon>Ecdysozoa</taxon>
        <taxon>Arthropoda</taxon>
        <taxon>Chelicerata</taxon>
        <taxon>Arachnida</taxon>
        <taxon>Acari</taxon>
        <taxon>Parasitiformes</taxon>
        <taxon>Ixodida</taxon>
        <taxon>Ixodoidea</taxon>
        <taxon>Ixodidae</taxon>
        <taxon>Ixodinae</taxon>
        <taxon>Ixodes</taxon>
    </lineage>
</organism>
<name>A0AC60PVR6_IXOPE</name>
<dbReference type="EMBL" id="JABSTQ010009864">
    <property type="protein sequence ID" value="KAG0425289.1"/>
    <property type="molecule type" value="Genomic_DNA"/>
</dbReference>
<evidence type="ECO:0000313" key="1">
    <source>
        <dbReference type="EMBL" id="KAG0425289.1"/>
    </source>
</evidence>
<reference evidence="1 2" key="1">
    <citation type="journal article" date="2020" name="Cell">
        <title>Large-Scale Comparative Analyses of Tick Genomes Elucidate Their Genetic Diversity and Vector Capacities.</title>
        <authorList>
            <consortium name="Tick Genome and Microbiome Consortium (TIGMIC)"/>
            <person name="Jia N."/>
            <person name="Wang J."/>
            <person name="Shi W."/>
            <person name="Du L."/>
            <person name="Sun Y."/>
            <person name="Zhan W."/>
            <person name="Jiang J.F."/>
            <person name="Wang Q."/>
            <person name="Zhang B."/>
            <person name="Ji P."/>
            <person name="Bell-Sakyi L."/>
            <person name="Cui X.M."/>
            <person name="Yuan T.T."/>
            <person name="Jiang B.G."/>
            <person name="Yang W.F."/>
            <person name="Lam T.T."/>
            <person name="Chang Q.C."/>
            <person name="Ding S.J."/>
            <person name="Wang X.J."/>
            <person name="Zhu J.G."/>
            <person name="Ruan X.D."/>
            <person name="Zhao L."/>
            <person name="Wei J.T."/>
            <person name="Ye R.Z."/>
            <person name="Que T.C."/>
            <person name="Du C.H."/>
            <person name="Zhou Y.H."/>
            <person name="Cheng J.X."/>
            <person name="Dai P.F."/>
            <person name="Guo W.B."/>
            <person name="Han X.H."/>
            <person name="Huang E.J."/>
            <person name="Li L.F."/>
            <person name="Wei W."/>
            <person name="Gao Y.C."/>
            <person name="Liu J.Z."/>
            <person name="Shao H.Z."/>
            <person name="Wang X."/>
            <person name="Wang C.C."/>
            <person name="Yang T.C."/>
            <person name="Huo Q.B."/>
            <person name="Li W."/>
            <person name="Chen H.Y."/>
            <person name="Chen S.E."/>
            <person name="Zhou L.G."/>
            <person name="Ni X.B."/>
            <person name="Tian J.H."/>
            <person name="Sheng Y."/>
            <person name="Liu T."/>
            <person name="Pan Y.S."/>
            <person name="Xia L.Y."/>
            <person name="Li J."/>
            <person name="Zhao F."/>
            <person name="Cao W.C."/>
        </authorList>
    </citation>
    <scope>NUCLEOTIDE SEQUENCE [LARGE SCALE GENOMIC DNA]</scope>
    <source>
        <strain evidence="1">Iper-2018</strain>
    </source>
</reference>
<gene>
    <name evidence="1" type="ORF">HPB47_027534</name>
</gene>
<proteinExistence type="predicted"/>
<feature type="non-terminal residue" evidence="1">
    <location>
        <position position="1"/>
    </location>
</feature>